<feature type="compositionally biased region" description="Acidic residues" evidence="1">
    <location>
        <begin position="79"/>
        <end position="90"/>
    </location>
</feature>
<name>A0A834JN31_VESVU</name>
<feature type="region of interest" description="Disordered" evidence="1">
    <location>
        <begin position="65"/>
        <end position="90"/>
    </location>
</feature>
<proteinExistence type="predicted"/>
<evidence type="ECO:0000313" key="3">
    <source>
        <dbReference type="Proteomes" id="UP000614350"/>
    </source>
</evidence>
<keyword evidence="3" id="KW-1185">Reference proteome</keyword>
<gene>
    <name evidence="2" type="ORF">HZH66_009495</name>
</gene>
<protein>
    <submittedName>
        <fullName evidence="2">Uncharacterized protein</fullName>
    </submittedName>
</protein>
<reference evidence="2" key="1">
    <citation type="journal article" date="2020" name="G3 (Bethesda)">
        <title>High-Quality Assemblies for Three Invasive Social Wasps from the &lt;i&gt;Vespula&lt;/i&gt; Genus.</title>
        <authorList>
            <person name="Harrop T.W.R."/>
            <person name="Guhlin J."/>
            <person name="McLaughlin G.M."/>
            <person name="Permina E."/>
            <person name="Stockwell P."/>
            <person name="Gilligan J."/>
            <person name="Le Lec M.F."/>
            <person name="Gruber M.A.M."/>
            <person name="Quinn O."/>
            <person name="Lovegrove M."/>
            <person name="Duncan E.J."/>
            <person name="Remnant E.J."/>
            <person name="Van Eeckhoven J."/>
            <person name="Graham B."/>
            <person name="Knapp R.A."/>
            <person name="Langford K.W."/>
            <person name="Kronenberg Z."/>
            <person name="Press M.O."/>
            <person name="Eacker S.M."/>
            <person name="Wilson-Rankin E.E."/>
            <person name="Purcell J."/>
            <person name="Lester P.J."/>
            <person name="Dearden P.K."/>
        </authorList>
    </citation>
    <scope>NUCLEOTIDE SEQUENCE</scope>
    <source>
        <strain evidence="2">Marl-1</strain>
    </source>
</reference>
<organism evidence="2 3">
    <name type="scientific">Vespula vulgaris</name>
    <name type="common">Yellow jacket</name>
    <name type="synonym">Wasp</name>
    <dbReference type="NCBI Taxonomy" id="7454"/>
    <lineage>
        <taxon>Eukaryota</taxon>
        <taxon>Metazoa</taxon>
        <taxon>Ecdysozoa</taxon>
        <taxon>Arthropoda</taxon>
        <taxon>Hexapoda</taxon>
        <taxon>Insecta</taxon>
        <taxon>Pterygota</taxon>
        <taxon>Neoptera</taxon>
        <taxon>Endopterygota</taxon>
        <taxon>Hymenoptera</taxon>
        <taxon>Apocrita</taxon>
        <taxon>Aculeata</taxon>
        <taxon>Vespoidea</taxon>
        <taxon>Vespidae</taxon>
        <taxon>Vespinae</taxon>
        <taxon>Vespula</taxon>
    </lineage>
</organism>
<evidence type="ECO:0000313" key="2">
    <source>
        <dbReference type="EMBL" id="KAF7391015.1"/>
    </source>
</evidence>
<evidence type="ECO:0000256" key="1">
    <source>
        <dbReference type="SAM" id="MobiDB-lite"/>
    </source>
</evidence>
<comment type="caution">
    <text evidence="2">The sequence shown here is derived from an EMBL/GenBank/DDBJ whole genome shotgun (WGS) entry which is preliminary data.</text>
</comment>
<sequence>MTGYVGCKTLSKICDVHKEETEVLDINLRAPVIPYERIVYPQADHPYAKPLELNLNDDKEVALTNEEPGEADQIIAKSEDEDIDTKEDDD</sequence>
<dbReference type="Proteomes" id="UP000614350">
    <property type="component" value="Unassembled WGS sequence"/>
</dbReference>
<accession>A0A834JN31</accession>
<dbReference type="AlphaFoldDB" id="A0A834JN31"/>
<dbReference type="EMBL" id="JACSEA010000010">
    <property type="protein sequence ID" value="KAF7391015.1"/>
    <property type="molecule type" value="Genomic_DNA"/>
</dbReference>